<evidence type="ECO:0000313" key="1">
    <source>
        <dbReference type="EMBL" id="RNA29158.1"/>
    </source>
</evidence>
<gene>
    <name evidence="1" type="ORF">BpHYR1_034054</name>
</gene>
<keyword evidence="2" id="KW-1185">Reference proteome</keyword>
<organism evidence="1 2">
    <name type="scientific">Brachionus plicatilis</name>
    <name type="common">Marine rotifer</name>
    <name type="synonym">Brachionus muelleri</name>
    <dbReference type="NCBI Taxonomy" id="10195"/>
    <lineage>
        <taxon>Eukaryota</taxon>
        <taxon>Metazoa</taxon>
        <taxon>Spiralia</taxon>
        <taxon>Gnathifera</taxon>
        <taxon>Rotifera</taxon>
        <taxon>Eurotatoria</taxon>
        <taxon>Monogononta</taxon>
        <taxon>Pseudotrocha</taxon>
        <taxon>Ploima</taxon>
        <taxon>Brachionidae</taxon>
        <taxon>Brachionus</taxon>
    </lineage>
</organism>
<evidence type="ECO:0000313" key="2">
    <source>
        <dbReference type="Proteomes" id="UP000276133"/>
    </source>
</evidence>
<proteinExistence type="predicted"/>
<dbReference type="AlphaFoldDB" id="A0A3M7S0J9"/>
<comment type="caution">
    <text evidence="1">The sequence shown here is derived from an EMBL/GenBank/DDBJ whole genome shotgun (WGS) entry which is preliminary data.</text>
</comment>
<dbReference type="GO" id="GO:0003964">
    <property type="term" value="F:RNA-directed DNA polymerase activity"/>
    <property type="evidence" value="ECO:0007669"/>
    <property type="project" value="UniProtKB-KW"/>
</dbReference>
<keyword evidence="1" id="KW-0808">Transferase</keyword>
<keyword evidence="1" id="KW-0540">Nuclease</keyword>
<dbReference type="GO" id="GO:0004519">
    <property type="term" value="F:endonuclease activity"/>
    <property type="evidence" value="ECO:0007669"/>
    <property type="project" value="UniProtKB-KW"/>
</dbReference>
<name>A0A3M7S0J9_BRAPC</name>
<keyword evidence="1" id="KW-0378">Hydrolase</keyword>
<protein>
    <submittedName>
        <fullName evidence="1">AP-like endonuclease reverse transcriptase</fullName>
    </submittedName>
</protein>
<keyword evidence="1" id="KW-0255">Endonuclease</keyword>
<keyword evidence="1" id="KW-0548">Nucleotidyltransferase</keyword>
<keyword evidence="1" id="KW-0695">RNA-directed DNA polymerase</keyword>
<dbReference type="Proteomes" id="UP000276133">
    <property type="component" value="Unassembled WGS sequence"/>
</dbReference>
<sequence length="270" mass="31982">MYFRLIRSNAKCDNLIAYYVIRKCVFILFFSDIANSIPPVVKIALFADDLCIWAVNRIIEYCKKWGFKINEKKTCYTTFTKAGLLKNYEKRYGMKIKIGNSHIPLDPNPTFLGIKLDPKINYKEHLKIINSKQISKINLIRKIKSFKWRSSFKINRILYMSLIRSLFDYCFIILQSGTQNIRAEMQKMQYRVLRIIKYFPLKTSIKTIHKELIIDLIDDRANKLFSKFITTRQSHEIIAQEIQDFLLKNSSRNNFKYKTPFDSIINTPNS</sequence>
<accession>A0A3M7S0J9</accession>
<dbReference type="EMBL" id="REGN01002270">
    <property type="protein sequence ID" value="RNA29158.1"/>
    <property type="molecule type" value="Genomic_DNA"/>
</dbReference>
<reference evidence="1 2" key="1">
    <citation type="journal article" date="2018" name="Sci. Rep.">
        <title>Genomic signatures of local adaptation to the degree of environmental predictability in rotifers.</title>
        <authorList>
            <person name="Franch-Gras L."/>
            <person name="Hahn C."/>
            <person name="Garcia-Roger E.M."/>
            <person name="Carmona M.J."/>
            <person name="Serra M."/>
            <person name="Gomez A."/>
        </authorList>
    </citation>
    <scope>NUCLEOTIDE SEQUENCE [LARGE SCALE GENOMIC DNA]</scope>
    <source>
        <strain evidence="1">HYR1</strain>
    </source>
</reference>